<dbReference type="Gene3D" id="3.40.50.1240">
    <property type="entry name" value="Phosphoglycerate mutase-like"/>
    <property type="match status" value="1"/>
</dbReference>
<protein>
    <submittedName>
        <fullName evidence="5">NUDIX hydrolase</fullName>
    </submittedName>
</protein>
<dbReference type="SMART" id="SM00855">
    <property type="entry name" value="PGAM"/>
    <property type="match status" value="1"/>
</dbReference>
<dbReference type="SUPFAM" id="SSF55811">
    <property type="entry name" value="Nudix"/>
    <property type="match status" value="1"/>
</dbReference>
<reference evidence="5 6" key="1">
    <citation type="submission" date="2018-10" db="EMBL/GenBank/DDBJ databases">
        <title>Isolation from cow dung.</title>
        <authorList>
            <person name="Ling L."/>
        </authorList>
    </citation>
    <scope>NUCLEOTIDE SEQUENCE [LARGE SCALE GENOMIC DNA]</scope>
    <source>
        <strain evidence="5 6">NEAU-LL90</strain>
    </source>
</reference>
<dbReference type="RefSeq" id="WP_122186486.1">
    <property type="nucleotide sequence ID" value="NZ_RFFH01000001.1"/>
</dbReference>
<dbReference type="OrthoDB" id="4287477at2"/>
<evidence type="ECO:0000259" key="4">
    <source>
        <dbReference type="PROSITE" id="PS51462"/>
    </source>
</evidence>
<organism evidence="5 6">
    <name type="scientific">Nocardia stercoris</name>
    <dbReference type="NCBI Taxonomy" id="2483361"/>
    <lineage>
        <taxon>Bacteria</taxon>
        <taxon>Bacillati</taxon>
        <taxon>Actinomycetota</taxon>
        <taxon>Actinomycetes</taxon>
        <taxon>Mycobacteriales</taxon>
        <taxon>Nocardiaceae</taxon>
        <taxon>Nocardia</taxon>
    </lineage>
</organism>
<keyword evidence="6" id="KW-1185">Reference proteome</keyword>
<proteinExistence type="inferred from homology"/>
<keyword evidence="2 3" id="KW-0378">Hydrolase</keyword>
<dbReference type="CDD" id="cd07040">
    <property type="entry name" value="HP"/>
    <property type="match status" value="1"/>
</dbReference>
<dbReference type="InterPro" id="IPR029033">
    <property type="entry name" value="His_PPase_superfam"/>
</dbReference>
<evidence type="ECO:0000256" key="3">
    <source>
        <dbReference type="RuleBase" id="RU003476"/>
    </source>
</evidence>
<accession>A0A3M2LDA6</accession>
<name>A0A3M2LDA6_9NOCA</name>
<dbReference type="AlphaFoldDB" id="A0A3M2LDA6"/>
<dbReference type="GO" id="GO:0006754">
    <property type="term" value="P:ATP biosynthetic process"/>
    <property type="evidence" value="ECO:0007669"/>
    <property type="project" value="TreeGrafter"/>
</dbReference>
<dbReference type="InterPro" id="IPR015797">
    <property type="entry name" value="NUDIX_hydrolase-like_dom_sf"/>
</dbReference>
<comment type="similarity">
    <text evidence="1 3">Belongs to the Nudix hydrolase family.</text>
</comment>
<evidence type="ECO:0000256" key="2">
    <source>
        <dbReference type="ARBA" id="ARBA00022801"/>
    </source>
</evidence>
<sequence length="304" mass="33322">MTRSEAAVTVIRAAGAVLWRHGAGGALEIAVVHRPKYNDWSLPKGKLDPGETSMVAAAREVTEETGLHCRLGRFLGHVTYPITGHRKLKRVDYWAAWVCDGKFEPNSEVDVLRWVPVDRVMDALSYPMDRQIVRTFLRLPADTATLIVVRHAKAGRRGQFAGPDDERPLDKAGRGQAAALVAPLSTFGPARVFSAPPLRCVQTVEPLAAEIGSGIELEPLLSETGYALHAEQALDRARELVSGTEVRVLCSQGKVIPFLLQSWAEIDGLALPPARNRKGSFWVLSVHEGRLVAADHVDRLLRVE</sequence>
<dbReference type="PROSITE" id="PS00893">
    <property type="entry name" value="NUDIX_BOX"/>
    <property type="match status" value="1"/>
</dbReference>
<dbReference type="PANTHER" id="PTHR21340:SF0">
    <property type="entry name" value="BIS(5'-NUCLEOSYL)-TETRAPHOSPHATASE [ASYMMETRICAL]"/>
    <property type="match status" value="1"/>
</dbReference>
<evidence type="ECO:0000313" key="5">
    <source>
        <dbReference type="EMBL" id="RMI35509.1"/>
    </source>
</evidence>
<dbReference type="PANTHER" id="PTHR21340">
    <property type="entry name" value="DIADENOSINE 5,5-P1,P4-TETRAPHOSPHATE PYROPHOSPHOHYDROLASE MUTT"/>
    <property type="match status" value="1"/>
</dbReference>
<evidence type="ECO:0000313" key="6">
    <source>
        <dbReference type="Proteomes" id="UP000279275"/>
    </source>
</evidence>
<dbReference type="PRINTS" id="PR00502">
    <property type="entry name" value="NUDIXFAMILY"/>
</dbReference>
<dbReference type="Pfam" id="PF00300">
    <property type="entry name" value="His_Phos_1"/>
    <property type="match status" value="1"/>
</dbReference>
<dbReference type="InterPro" id="IPR020476">
    <property type="entry name" value="Nudix_hydrolase"/>
</dbReference>
<evidence type="ECO:0000256" key="1">
    <source>
        <dbReference type="ARBA" id="ARBA00005582"/>
    </source>
</evidence>
<dbReference type="EMBL" id="RFFH01000001">
    <property type="protein sequence ID" value="RMI35509.1"/>
    <property type="molecule type" value="Genomic_DNA"/>
</dbReference>
<dbReference type="InterPro" id="IPR051325">
    <property type="entry name" value="Nudix_hydrolase_domain"/>
</dbReference>
<gene>
    <name evidence="5" type="ORF">EBN03_04475</name>
</gene>
<dbReference type="PROSITE" id="PS51462">
    <property type="entry name" value="NUDIX"/>
    <property type="match status" value="1"/>
</dbReference>
<dbReference type="CDD" id="cd03673">
    <property type="entry name" value="NUDIX_Ap6A_hydrolase"/>
    <property type="match status" value="1"/>
</dbReference>
<dbReference type="Proteomes" id="UP000279275">
    <property type="component" value="Unassembled WGS sequence"/>
</dbReference>
<dbReference type="GO" id="GO:0004081">
    <property type="term" value="F:bis(5'-nucleosyl)-tetraphosphatase (asymmetrical) activity"/>
    <property type="evidence" value="ECO:0007669"/>
    <property type="project" value="TreeGrafter"/>
</dbReference>
<dbReference type="InterPro" id="IPR020084">
    <property type="entry name" value="NUDIX_hydrolase_CS"/>
</dbReference>
<dbReference type="Pfam" id="PF00293">
    <property type="entry name" value="NUDIX"/>
    <property type="match status" value="1"/>
</dbReference>
<dbReference type="Gene3D" id="3.90.79.10">
    <property type="entry name" value="Nucleoside Triphosphate Pyrophosphohydrolase"/>
    <property type="match status" value="1"/>
</dbReference>
<dbReference type="GO" id="GO:0006167">
    <property type="term" value="P:AMP biosynthetic process"/>
    <property type="evidence" value="ECO:0007669"/>
    <property type="project" value="TreeGrafter"/>
</dbReference>
<dbReference type="InterPro" id="IPR000086">
    <property type="entry name" value="NUDIX_hydrolase_dom"/>
</dbReference>
<comment type="caution">
    <text evidence="5">The sequence shown here is derived from an EMBL/GenBank/DDBJ whole genome shotgun (WGS) entry which is preliminary data.</text>
</comment>
<dbReference type="InterPro" id="IPR013078">
    <property type="entry name" value="His_Pase_superF_clade-1"/>
</dbReference>
<feature type="domain" description="Nudix hydrolase" evidence="4">
    <location>
        <begin position="9"/>
        <end position="138"/>
    </location>
</feature>
<dbReference type="SUPFAM" id="SSF53254">
    <property type="entry name" value="Phosphoglycerate mutase-like"/>
    <property type="match status" value="1"/>
</dbReference>